<protein>
    <submittedName>
        <fullName evidence="1">Uncharacterized protein</fullName>
    </submittedName>
</protein>
<comment type="caution">
    <text evidence="1">The sequence shown here is derived from an EMBL/GenBank/DDBJ whole genome shotgun (WGS) entry which is preliminary data.</text>
</comment>
<accession>A0A4S8JAP4</accession>
<dbReference type="EMBL" id="PYDT01000006">
    <property type="protein sequence ID" value="THU58793.1"/>
    <property type="molecule type" value="Genomic_DNA"/>
</dbReference>
<dbReference type="AlphaFoldDB" id="A0A4S8JAP4"/>
<reference evidence="1 2" key="1">
    <citation type="journal article" date="2019" name="Nat. Plants">
        <title>Genome sequencing of Musa balbisiana reveals subgenome evolution and function divergence in polyploid bananas.</title>
        <authorList>
            <person name="Yao X."/>
        </authorList>
    </citation>
    <scope>NUCLEOTIDE SEQUENCE [LARGE SCALE GENOMIC DNA]</scope>
    <source>
        <strain evidence="2">cv. DH-PKW</strain>
        <tissue evidence="1">Leaves</tissue>
    </source>
</reference>
<proteinExistence type="predicted"/>
<name>A0A4S8JAP4_MUSBA</name>
<evidence type="ECO:0000313" key="1">
    <source>
        <dbReference type="EMBL" id="THU58793.1"/>
    </source>
</evidence>
<keyword evidence="2" id="KW-1185">Reference proteome</keyword>
<dbReference type="Proteomes" id="UP000317650">
    <property type="component" value="Chromosome 3"/>
</dbReference>
<evidence type="ECO:0000313" key="2">
    <source>
        <dbReference type="Proteomes" id="UP000317650"/>
    </source>
</evidence>
<gene>
    <name evidence="1" type="ORF">C4D60_Mb03t18190</name>
</gene>
<organism evidence="1 2">
    <name type="scientific">Musa balbisiana</name>
    <name type="common">Banana</name>
    <dbReference type="NCBI Taxonomy" id="52838"/>
    <lineage>
        <taxon>Eukaryota</taxon>
        <taxon>Viridiplantae</taxon>
        <taxon>Streptophyta</taxon>
        <taxon>Embryophyta</taxon>
        <taxon>Tracheophyta</taxon>
        <taxon>Spermatophyta</taxon>
        <taxon>Magnoliopsida</taxon>
        <taxon>Liliopsida</taxon>
        <taxon>Zingiberales</taxon>
        <taxon>Musaceae</taxon>
        <taxon>Musa</taxon>
    </lineage>
</organism>
<sequence length="95" mass="10624">MVSLLLLCCKQAKEQQEKVGHARKGLMRCMLASKEKAVSAMLRWTDAANVAMCDSYLSVEDERRRKRRETFGVDTLHSMFEVSTGTHPMQSGGGC</sequence>